<dbReference type="InterPro" id="IPR028082">
    <property type="entry name" value="Peripla_BP_I"/>
</dbReference>
<gene>
    <name evidence="4" type="ORF">OCK74_04540</name>
</gene>
<evidence type="ECO:0000313" key="5">
    <source>
        <dbReference type="Proteomes" id="UP001155483"/>
    </source>
</evidence>
<reference evidence="4" key="1">
    <citation type="submission" date="2022-09" db="EMBL/GenBank/DDBJ databases">
        <authorList>
            <person name="Yuan C."/>
            <person name="Ke Z."/>
        </authorList>
    </citation>
    <scope>NUCLEOTIDE SEQUENCE</scope>
    <source>
        <strain evidence="4">LB-8</strain>
    </source>
</reference>
<evidence type="ECO:0000259" key="3">
    <source>
        <dbReference type="Pfam" id="PF13458"/>
    </source>
</evidence>
<evidence type="ECO:0000313" key="4">
    <source>
        <dbReference type="EMBL" id="MCU7548368.1"/>
    </source>
</evidence>
<comment type="similarity">
    <text evidence="1">Belongs to the leucine-binding protein family.</text>
</comment>
<comment type="caution">
    <text evidence="4">The sequence shown here is derived from an EMBL/GenBank/DDBJ whole genome shotgun (WGS) entry which is preliminary data.</text>
</comment>
<dbReference type="InterPro" id="IPR028081">
    <property type="entry name" value="Leu-bd"/>
</dbReference>
<protein>
    <submittedName>
        <fullName evidence="4">ABC transporter substrate-binding protein</fullName>
    </submittedName>
</protein>
<dbReference type="CDD" id="cd06268">
    <property type="entry name" value="PBP1_ABC_transporter_LIVBP-like"/>
    <property type="match status" value="1"/>
</dbReference>
<evidence type="ECO:0000256" key="2">
    <source>
        <dbReference type="ARBA" id="ARBA00022729"/>
    </source>
</evidence>
<keyword evidence="2" id="KW-0732">Signal</keyword>
<dbReference type="Gene3D" id="3.40.50.2300">
    <property type="match status" value="2"/>
</dbReference>
<name>A0A9X2XNB0_9BACT</name>
<dbReference type="EMBL" id="JAOTIF010000002">
    <property type="protein sequence ID" value="MCU7548368.1"/>
    <property type="molecule type" value="Genomic_DNA"/>
</dbReference>
<organism evidence="4 5">
    <name type="scientific">Paraflavisolibacter caeni</name>
    <dbReference type="NCBI Taxonomy" id="2982496"/>
    <lineage>
        <taxon>Bacteria</taxon>
        <taxon>Pseudomonadati</taxon>
        <taxon>Bacteroidota</taxon>
        <taxon>Chitinophagia</taxon>
        <taxon>Chitinophagales</taxon>
        <taxon>Chitinophagaceae</taxon>
        <taxon>Paraflavisolibacter</taxon>
    </lineage>
</organism>
<dbReference type="Pfam" id="PF13458">
    <property type="entry name" value="Peripla_BP_6"/>
    <property type="match status" value="1"/>
</dbReference>
<keyword evidence="5" id="KW-1185">Reference proteome</keyword>
<evidence type="ECO:0000256" key="1">
    <source>
        <dbReference type="ARBA" id="ARBA00010062"/>
    </source>
</evidence>
<proteinExistence type="inferred from homology"/>
<dbReference type="SUPFAM" id="SSF53822">
    <property type="entry name" value="Periplasmic binding protein-like I"/>
    <property type="match status" value="1"/>
</dbReference>
<accession>A0A9X2XNB0</accession>
<dbReference type="Proteomes" id="UP001155483">
    <property type="component" value="Unassembled WGS sequence"/>
</dbReference>
<dbReference type="RefSeq" id="WP_279295816.1">
    <property type="nucleotide sequence ID" value="NZ_JAOTIF010000002.1"/>
</dbReference>
<sequence>MKQRLFYLGLLIIVLVHSVNVQAQSLQPARHKIAFFAPLYLDSVFDASYNYRFGKEFPKFLHSGLEFYQGAQLALDSLQRAGAPLEVFIYDSKSKRYPLAQQLNDPAMNGVELMIAHANPGEVRMLAETALQRKVPLISATLPNDAGVQNNPYLVILNSTLRAHCEGIYQYLQKNHRQDKTILFRKNGVQENQLRDYFSDIAKSTTSSPLKIDVVDAGTITNTSALVQKLDSTKRNVVIAGSLDIGFGTELSRQLAAIGETYPITLIGMPTWEEIKEFSKPEYKSIEIIYTSPFSYNRTNRLMTQISNEFVSKIDSRPTDMFFRGYETMLRFALLLLDTKKDIASNLSRKGNYIFTQFDIQPVFINKQNMTLDYFENKKLYFIKINNGIKSVVE</sequence>
<reference evidence="4" key="2">
    <citation type="submission" date="2023-04" db="EMBL/GenBank/DDBJ databases">
        <title>Paracnuella aquatica gen. nov., sp. nov., a member of the family Chitinophagaceae isolated from a hot spring.</title>
        <authorList>
            <person name="Wang C."/>
        </authorList>
    </citation>
    <scope>NUCLEOTIDE SEQUENCE</scope>
    <source>
        <strain evidence="4">LB-8</strain>
    </source>
</reference>
<dbReference type="AlphaFoldDB" id="A0A9X2XNB0"/>
<feature type="domain" description="Leucine-binding protein" evidence="3">
    <location>
        <begin position="64"/>
        <end position="332"/>
    </location>
</feature>